<dbReference type="AlphaFoldDB" id="A0A848MU50"/>
<protein>
    <submittedName>
        <fullName evidence="1">Uncharacterized protein</fullName>
    </submittedName>
</protein>
<gene>
    <name evidence="1" type="ORF">HI921_11500</name>
</gene>
<organism evidence="1 2">
    <name type="scientific">Enterococcus mundtii</name>
    <dbReference type="NCBI Taxonomy" id="53346"/>
    <lineage>
        <taxon>Bacteria</taxon>
        <taxon>Bacillati</taxon>
        <taxon>Bacillota</taxon>
        <taxon>Bacilli</taxon>
        <taxon>Lactobacillales</taxon>
        <taxon>Enterococcaceae</taxon>
        <taxon>Enterococcus</taxon>
    </lineage>
</organism>
<dbReference type="EMBL" id="JABCAG010000035">
    <property type="protein sequence ID" value="NMP59076.1"/>
    <property type="molecule type" value="Genomic_DNA"/>
</dbReference>
<dbReference type="Proteomes" id="UP000557857">
    <property type="component" value="Unassembled WGS sequence"/>
</dbReference>
<evidence type="ECO:0000313" key="1">
    <source>
        <dbReference type="EMBL" id="NMP59076.1"/>
    </source>
</evidence>
<evidence type="ECO:0000313" key="2">
    <source>
        <dbReference type="Proteomes" id="UP000557857"/>
    </source>
</evidence>
<accession>A0A848MU50</accession>
<comment type="caution">
    <text evidence="1">The sequence shown here is derived from an EMBL/GenBank/DDBJ whole genome shotgun (WGS) entry which is preliminary data.</text>
</comment>
<dbReference type="RefSeq" id="WP_169058874.1">
    <property type="nucleotide sequence ID" value="NZ_JABCAG010000035.1"/>
</dbReference>
<sequence>MKYKCLETFDVPAVDEEGIEMDERFEVIESSIWKNDKHKPIAKNDEEVFLVSDGGRLNIAKDLFDLMFEVVEG</sequence>
<reference evidence="1 2" key="1">
    <citation type="submission" date="2020-04" db="EMBL/GenBank/DDBJ databases">
        <authorList>
            <person name="Abaymova A."/>
            <person name="Teymurazov M."/>
            <person name="Tazyna O."/>
            <person name="Chatushin Y."/>
            <person name="Svetoch E."/>
            <person name="Pereligyn V."/>
            <person name="Pohylenko V."/>
            <person name="Platonov M."/>
            <person name="Kartsev N."/>
            <person name="Skryabin Y."/>
            <person name="Sizova A."/>
            <person name="Solomentsev V."/>
            <person name="Kislichkina A."/>
            <person name="Bogun A."/>
        </authorList>
    </citation>
    <scope>NUCLEOTIDE SEQUENCE [LARGE SCALE GENOMIC DNA]</scope>
    <source>
        <strain evidence="2">SCPM-O-B-8398 (E28)</strain>
    </source>
</reference>
<name>A0A848MU50_ENTMU</name>
<proteinExistence type="predicted"/>